<feature type="active site" description="Proton acceptor" evidence="7">
    <location>
        <position position="69"/>
    </location>
</feature>
<feature type="binding site" evidence="7">
    <location>
        <position position="233"/>
    </location>
    <ligand>
        <name>shikimate</name>
        <dbReference type="ChEBI" id="CHEBI:36208"/>
    </ligand>
</feature>
<comment type="caution">
    <text evidence="7">Lacks conserved residue(s) required for the propagation of feature annotation.</text>
</comment>
<dbReference type="EMBL" id="OKRC01000001">
    <property type="protein sequence ID" value="SPE18854.1"/>
    <property type="molecule type" value="Genomic_DNA"/>
</dbReference>
<comment type="catalytic activity">
    <reaction evidence="7">
        <text>shikimate + NADP(+) = 3-dehydroshikimate + NADPH + H(+)</text>
        <dbReference type="Rhea" id="RHEA:17737"/>
        <dbReference type="ChEBI" id="CHEBI:15378"/>
        <dbReference type="ChEBI" id="CHEBI:16630"/>
        <dbReference type="ChEBI" id="CHEBI:36208"/>
        <dbReference type="ChEBI" id="CHEBI:57783"/>
        <dbReference type="ChEBI" id="CHEBI:58349"/>
        <dbReference type="EC" id="1.1.1.25"/>
    </reaction>
</comment>
<evidence type="ECO:0000256" key="2">
    <source>
        <dbReference type="ARBA" id="ARBA00012962"/>
    </source>
</evidence>
<feature type="domain" description="SDH C-terminal" evidence="9">
    <location>
        <begin position="254"/>
        <end position="275"/>
    </location>
</feature>
<feature type="binding site" evidence="7">
    <location>
        <position position="231"/>
    </location>
    <ligand>
        <name>NADP(+)</name>
        <dbReference type="ChEBI" id="CHEBI:58349"/>
    </ligand>
</feature>
<proteinExistence type="inferred from homology"/>
<keyword evidence="5 7" id="KW-0560">Oxidoreductase</keyword>
<comment type="function">
    <text evidence="7">Involved in the biosynthesis of the chorismate, which leads to the biosynthesis of aromatic amino acids. Catalyzes the reversible NADPH linked reduction of 3-dehydroshikimate (DHSA) to yield shikimate (SA).</text>
</comment>
<dbReference type="Gene3D" id="3.40.50.10860">
    <property type="entry name" value="Leucine Dehydrogenase, chain A, domain 1"/>
    <property type="match status" value="1"/>
</dbReference>
<evidence type="ECO:0000256" key="3">
    <source>
        <dbReference type="ARBA" id="ARBA00022605"/>
    </source>
</evidence>
<dbReference type="PANTHER" id="PTHR21089">
    <property type="entry name" value="SHIKIMATE DEHYDROGENASE"/>
    <property type="match status" value="1"/>
</dbReference>
<evidence type="ECO:0000259" key="9">
    <source>
        <dbReference type="Pfam" id="PF18317"/>
    </source>
</evidence>
<dbReference type="SUPFAM" id="SSF51735">
    <property type="entry name" value="NAD(P)-binding Rossmann-fold domains"/>
    <property type="match status" value="1"/>
</dbReference>
<keyword evidence="4 7" id="KW-0521">NADP</keyword>
<gene>
    <name evidence="7 10" type="primary">aroE</name>
    <name evidence="10" type="ORF">LAS9267_00339</name>
</gene>
<comment type="pathway">
    <text evidence="1 7">Metabolic intermediate biosynthesis; chorismate biosynthesis; chorismate from D-erythrose 4-phosphate and phosphoenolpyruvate: step 4/7.</text>
</comment>
<keyword evidence="3 7" id="KW-0028">Amino-acid biosynthesis</keyword>
<dbReference type="GO" id="GO:0008652">
    <property type="term" value="P:amino acid biosynthetic process"/>
    <property type="evidence" value="ECO:0007669"/>
    <property type="project" value="UniProtKB-KW"/>
</dbReference>
<reference evidence="10 11" key="1">
    <citation type="submission" date="2018-02" db="EMBL/GenBank/DDBJ databases">
        <authorList>
            <person name="Rodrigo-Torres L."/>
            <person name="Arahal R. D."/>
            <person name="Lucena T."/>
        </authorList>
    </citation>
    <scope>NUCLEOTIDE SEQUENCE [LARGE SCALE GENOMIC DNA]</scope>
    <source>
        <strain evidence="10 11">CECT 9267</strain>
    </source>
</reference>
<dbReference type="GO" id="GO:0004764">
    <property type="term" value="F:shikimate 3-dehydrogenase (NADP+) activity"/>
    <property type="evidence" value="ECO:0007669"/>
    <property type="project" value="UniProtKB-UniRule"/>
</dbReference>
<evidence type="ECO:0000256" key="1">
    <source>
        <dbReference type="ARBA" id="ARBA00004871"/>
    </source>
</evidence>
<comment type="caution">
    <text evidence="10">The sequence shown here is derived from an EMBL/GenBank/DDBJ whole genome shotgun (WGS) entry which is preliminary data.</text>
</comment>
<evidence type="ECO:0000259" key="8">
    <source>
        <dbReference type="Pfam" id="PF08501"/>
    </source>
</evidence>
<feature type="binding site" evidence="7">
    <location>
        <position position="90"/>
    </location>
    <ligand>
        <name>shikimate</name>
        <dbReference type="ChEBI" id="CHEBI:36208"/>
    </ligand>
</feature>
<dbReference type="InterPro" id="IPR022893">
    <property type="entry name" value="Shikimate_DH_fam"/>
</dbReference>
<dbReference type="EC" id="1.1.1.25" evidence="2 7"/>
<dbReference type="PANTHER" id="PTHR21089:SF1">
    <property type="entry name" value="BIFUNCTIONAL 3-DEHYDROQUINATE DEHYDRATASE_SHIKIMATE DEHYDROGENASE, CHLOROPLASTIC"/>
    <property type="match status" value="1"/>
</dbReference>
<evidence type="ECO:0000256" key="4">
    <source>
        <dbReference type="ARBA" id="ARBA00022857"/>
    </source>
</evidence>
<name>A0A094XWX2_LATSK</name>
<feature type="binding site" evidence="7">
    <location>
        <position position="254"/>
    </location>
    <ligand>
        <name>NADP(+)</name>
        <dbReference type="ChEBI" id="CHEBI:58349"/>
    </ligand>
</feature>
<accession>A0A094XWX2</accession>
<dbReference type="RefSeq" id="WP_011374594.1">
    <property type="nucleotide sequence ID" value="NZ_CAKMCP010000001.1"/>
</dbReference>
<dbReference type="InterPro" id="IPR046346">
    <property type="entry name" value="Aminoacid_DH-like_N_sf"/>
</dbReference>
<evidence type="ECO:0000256" key="6">
    <source>
        <dbReference type="ARBA" id="ARBA00023141"/>
    </source>
</evidence>
<dbReference type="OMA" id="FGNPIKH"/>
<comment type="similarity">
    <text evidence="7">Belongs to the shikimate dehydrogenase family.</text>
</comment>
<dbReference type="Proteomes" id="UP000239650">
    <property type="component" value="Unassembled WGS sequence"/>
</dbReference>
<sequence length="290" mass="31237">MISGYTALYGLIAHPAQHSLSPFIHNTGFHQIQMDARYAVFDSQATPAAITSAIKTLGIRGVNLSMPYKQSLVPLVDNLTSTAKLVGAINTIKNEAGRLTATNTDGDGFWCALQKAHPQRRYRSVTILGAGGAALAVIEAAVRYGVQQVTVFKRANATYDSVIQRLAQISLASGLQIIVEPYDDQLALATALQNADCLINATNIGMTATPGNPLPINLLQYLPEDSLVADLIYAPRETAFLKTAQKAHYQIQNGLGMLIEQAALSFEFWTNESMATMPIYQHLTGGNDAS</sequence>
<dbReference type="AlphaFoldDB" id="A0A094XWX2"/>
<keyword evidence="6 7" id="KW-0057">Aromatic amino acid biosynthesis</keyword>
<dbReference type="InterPro" id="IPR011342">
    <property type="entry name" value="Shikimate_DH"/>
</dbReference>
<dbReference type="Pfam" id="PF08501">
    <property type="entry name" value="Shikimate_dh_N"/>
    <property type="match status" value="1"/>
</dbReference>
<protein>
    <recommendedName>
        <fullName evidence="2 7">Shikimate dehydrogenase (NADP(+))</fullName>
        <shortName evidence="7">SDH</shortName>
        <ecNumber evidence="2 7">1.1.1.25</ecNumber>
    </recommendedName>
</protein>
<dbReference type="CDD" id="cd01065">
    <property type="entry name" value="NAD_bind_Shikimate_DH"/>
    <property type="match status" value="1"/>
</dbReference>
<dbReference type="GO" id="GO:0009073">
    <property type="term" value="P:aromatic amino acid family biosynthetic process"/>
    <property type="evidence" value="ECO:0007669"/>
    <property type="project" value="UniProtKB-KW"/>
</dbReference>
<evidence type="ECO:0000313" key="10">
    <source>
        <dbReference type="EMBL" id="SPE18854.1"/>
    </source>
</evidence>
<feature type="binding site" evidence="7">
    <location>
        <position position="65"/>
    </location>
    <ligand>
        <name>shikimate</name>
        <dbReference type="ChEBI" id="CHEBI:36208"/>
    </ligand>
</feature>
<dbReference type="GO" id="GO:0009423">
    <property type="term" value="P:chorismate biosynthetic process"/>
    <property type="evidence" value="ECO:0007669"/>
    <property type="project" value="UniProtKB-UniRule"/>
</dbReference>
<dbReference type="Pfam" id="PF18317">
    <property type="entry name" value="SDH_C"/>
    <property type="match status" value="1"/>
</dbReference>
<dbReference type="HAMAP" id="MF_00222">
    <property type="entry name" value="Shikimate_DH_AroE"/>
    <property type="match status" value="1"/>
</dbReference>
<dbReference type="GO" id="GO:0019632">
    <property type="term" value="P:shikimate metabolic process"/>
    <property type="evidence" value="ECO:0007669"/>
    <property type="project" value="InterPro"/>
</dbReference>
<feature type="domain" description="Shikimate dehydrogenase substrate binding N-terminal" evidence="8">
    <location>
        <begin position="11"/>
        <end position="92"/>
    </location>
</feature>
<feature type="binding site" evidence="7">
    <location>
        <position position="261"/>
    </location>
    <ligand>
        <name>shikimate</name>
        <dbReference type="ChEBI" id="CHEBI:36208"/>
    </ligand>
</feature>
<dbReference type="InterPro" id="IPR041121">
    <property type="entry name" value="SDH_C"/>
</dbReference>
<feature type="binding site" evidence="7">
    <location>
        <begin position="129"/>
        <end position="133"/>
    </location>
    <ligand>
        <name>NADP(+)</name>
        <dbReference type="ChEBI" id="CHEBI:58349"/>
    </ligand>
</feature>
<dbReference type="NCBIfam" id="TIGR00507">
    <property type="entry name" value="aroE"/>
    <property type="match status" value="1"/>
</dbReference>
<comment type="subunit">
    <text evidence="7">Homodimer.</text>
</comment>
<evidence type="ECO:0000256" key="7">
    <source>
        <dbReference type="HAMAP-Rule" id="MF_00222"/>
    </source>
</evidence>
<dbReference type="SMR" id="A0A094XWX2"/>
<dbReference type="InterPro" id="IPR036291">
    <property type="entry name" value="NAD(P)-bd_dom_sf"/>
</dbReference>
<dbReference type="GO" id="GO:0050661">
    <property type="term" value="F:NADP binding"/>
    <property type="evidence" value="ECO:0007669"/>
    <property type="project" value="InterPro"/>
</dbReference>
<dbReference type="Gene3D" id="3.40.50.720">
    <property type="entry name" value="NAD(P)-binding Rossmann-like Domain"/>
    <property type="match status" value="1"/>
</dbReference>
<dbReference type="GeneID" id="57133749"/>
<evidence type="ECO:0000256" key="5">
    <source>
        <dbReference type="ARBA" id="ARBA00023002"/>
    </source>
</evidence>
<feature type="binding site" evidence="7">
    <location>
        <begin position="19"/>
        <end position="21"/>
    </location>
    <ligand>
        <name>shikimate</name>
        <dbReference type="ChEBI" id="CHEBI:36208"/>
    </ligand>
</feature>
<feature type="binding site" evidence="7">
    <location>
        <position position="105"/>
    </location>
    <ligand>
        <name>shikimate</name>
        <dbReference type="ChEBI" id="CHEBI:36208"/>
    </ligand>
</feature>
<evidence type="ECO:0000313" key="11">
    <source>
        <dbReference type="Proteomes" id="UP000239650"/>
    </source>
</evidence>
<dbReference type="SUPFAM" id="SSF53223">
    <property type="entry name" value="Aminoacid dehydrogenase-like, N-terminal domain"/>
    <property type="match status" value="1"/>
</dbReference>
<organism evidence="10 11">
    <name type="scientific">Latilactobacillus sakei</name>
    <name type="common">Lactobacillus sakei</name>
    <dbReference type="NCBI Taxonomy" id="1599"/>
    <lineage>
        <taxon>Bacteria</taxon>
        <taxon>Bacillati</taxon>
        <taxon>Bacillota</taxon>
        <taxon>Bacilli</taxon>
        <taxon>Lactobacillales</taxon>
        <taxon>Lactobacillaceae</taxon>
        <taxon>Latilactobacillus</taxon>
    </lineage>
</organism>
<dbReference type="InterPro" id="IPR013708">
    <property type="entry name" value="Shikimate_DH-bd_N"/>
</dbReference>